<dbReference type="SUPFAM" id="SSF46785">
    <property type="entry name" value="Winged helix' DNA-binding domain"/>
    <property type="match status" value="1"/>
</dbReference>
<evidence type="ECO:0000313" key="3">
    <source>
        <dbReference type="Proteomes" id="UP000222106"/>
    </source>
</evidence>
<dbReference type="Gene3D" id="1.10.10.10">
    <property type="entry name" value="Winged helix-like DNA-binding domain superfamily/Winged helix DNA-binding domain"/>
    <property type="match status" value="1"/>
</dbReference>
<dbReference type="Proteomes" id="UP000222106">
    <property type="component" value="Unassembled WGS sequence"/>
</dbReference>
<keyword evidence="3" id="KW-1185">Reference proteome</keyword>
<dbReference type="CDD" id="cd00090">
    <property type="entry name" value="HTH_ARSR"/>
    <property type="match status" value="1"/>
</dbReference>
<gene>
    <name evidence="2" type="ORF">ATJ97_3431</name>
</gene>
<evidence type="ECO:0000313" key="2">
    <source>
        <dbReference type="EMBL" id="PFG40889.1"/>
    </source>
</evidence>
<reference evidence="2 3" key="1">
    <citation type="submission" date="2017-10" db="EMBL/GenBank/DDBJ databases">
        <title>Sequencing the genomes of 1000 actinobacteria strains.</title>
        <authorList>
            <person name="Klenk H.-P."/>
        </authorList>
    </citation>
    <scope>NUCLEOTIDE SEQUENCE [LARGE SCALE GENOMIC DNA]</scope>
    <source>
        <strain evidence="2 3">DSM 21838</strain>
    </source>
</reference>
<dbReference type="InterPro" id="IPR036390">
    <property type="entry name" value="WH_DNA-bd_sf"/>
</dbReference>
<dbReference type="Pfam" id="PF12840">
    <property type="entry name" value="HTH_20"/>
    <property type="match status" value="1"/>
</dbReference>
<dbReference type="InterPro" id="IPR036388">
    <property type="entry name" value="WH-like_DNA-bd_sf"/>
</dbReference>
<name>A0A2A9ERR1_9MICO</name>
<dbReference type="OrthoDB" id="3399802at2"/>
<dbReference type="InterPro" id="IPR011991">
    <property type="entry name" value="ArsR-like_HTH"/>
</dbReference>
<feature type="compositionally biased region" description="Basic and acidic residues" evidence="1">
    <location>
        <begin position="240"/>
        <end position="251"/>
    </location>
</feature>
<comment type="caution">
    <text evidence="2">The sequence shown here is derived from an EMBL/GenBank/DDBJ whole genome shotgun (WGS) entry which is preliminary data.</text>
</comment>
<accession>A0A2A9ERR1</accession>
<sequence length="251" mass="26383">MPQTSRSARVAAVSVLDDPTRRALYDLVGSRPSPTSRDDAATALGLSRSTAAFHLDRLAQEGLLTVEFHRPPGRSGPGAGRPTKYYLRSATEVTVSVPERHYDLAADIFARAITEASSTGGHVRDALRRVASATGRETGERAGDFDAALAAGGYEPRPDPAGGLVMGNCPFHQLAQRHTELVCELNYQLLDGVAQGLPGCGRRVIADPGAGRCCIRVLLEGAGNGTAPPAARPDSLLGDSDDRRSKATDGD</sequence>
<dbReference type="AlphaFoldDB" id="A0A2A9ERR1"/>
<proteinExistence type="predicted"/>
<protein>
    <submittedName>
        <fullName evidence="2">Putative ArsR family transcriptional regulator</fullName>
    </submittedName>
</protein>
<dbReference type="EMBL" id="PDJI01000004">
    <property type="protein sequence ID" value="PFG40889.1"/>
    <property type="molecule type" value="Genomic_DNA"/>
</dbReference>
<dbReference type="RefSeq" id="WP_098484726.1">
    <property type="nucleotide sequence ID" value="NZ_PDJI01000004.1"/>
</dbReference>
<feature type="region of interest" description="Disordered" evidence="1">
    <location>
        <begin position="224"/>
        <end position="251"/>
    </location>
</feature>
<organism evidence="2 3">
    <name type="scientific">Georgenia soli</name>
    <dbReference type="NCBI Taxonomy" id="638953"/>
    <lineage>
        <taxon>Bacteria</taxon>
        <taxon>Bacillati</taxon>
        <taxon>Actinomycetota</taxon>
        <taxon>Actinomycetes</taxon>
        <taxon>Micrococcales</taxon>
        <taxon>Bogoriellaceae</taxon>
        <taxon>Georgenia</taxon>
    </lineage>
</organism>
<evidence type="ECO:0000256" key="1">
    <source>
        <dbReference type="SAM" id="MobiDB-lite"/>
    </source>
</evidence>